<keyword evidence="6" id="KW-1185">Reference proteome</keyword>
<protein>
    <recommendedName>
        <fullName evidence="2">histidine kinase</fullName>
        <ecNumber evidence="2">2.7.13.3</ecNumber>
    </recommendedName>
</protein>
<comment type="caution">
    <text evidence="5">The sequence shown here is derived from an EMBL/GenBank/DDBJ whole genome shotgun (WGS) entry which is preliminary data.</text>
</comment>
<dbReference type="SUPFAM" id="SSF55874">
    <property type="entry name" value="ATPase domain of HSP90 chaperone/DNA topoisomerase II/histidine kinase"/>
    <property type="match status" value="1"/>
</dbReference>
<dbReference type="InterPro" id="IPR005467">
    <property type="entry name" value="His_kinase_dom"/>
</dbReference>
<evidence type="ECO:0000256" key="1">
    <source>
        <dbReference type="ARBA" id="ARBA00000085"/>
    </source>
</evidence>
<dbReference type="Pfam" id="PF02518">
    <property type="entry name" value="HATPase_c"/>
    <property type="match status" value="1"/>
</dbReference>
<accession>A0ABW0RVV1</accession>
<evidence type="ECO:0000313" key="5">
    <source>
        <dbReference type="EMBL" id="MFC5547553.1"/>
    </source>
</evidence>
<dbReference type="InterPro" id="IPR050640">
    <property type="entry name" value="Bact_2-comp_sensor_kinase"/>
</dbReference>
<dbReference type="EC" id="2.7.13.3" evidence="2"/>
<feature type="transmembrane region" description="Helical" evidence="3">
    <location>
        <begin position="25"/>
        <end position="42"/>
    </location>
</feature>
<keyword evidence="5" id="KW-0418">Kinase</keyword>
<dbReference type="SMART" id="SM00387">
    <property type="entry name" value="HATPase_c"/>
    <property type="match status" value="1"/>
</dbReference>
<evidence type="ECO:0000256" key="3">
    <source>
        <dbReference type="SAM" id="Phobius"/>
    </source>
</evidence>
<keyword evidence="3" id="KW-0472">Membrane</keyword>
<reference evidence="6" key="1">
    <citation type="journal article" date="2019" name="Int. J. Syst. Evol. Microbiol.">
        <title>The Global Catalogue of Microorganisms (GCM) 10K type strain sequencing project: providing services to taxonomists for standard genome sequencing and annotation.</title>
        <authorList>
            <consortium name="The Broad Institute Genomics Platform"/>
            <consortium name="The Broad Institute Genome Sequencing Center for Infectious Disease"/>
            <person name="Wu L."/>
            <person name="Ma J."/>
        </authorList>
    </citation>
    <scope>NUCLEOTIDE SEQUENCE [LARGE SCALE GENOMIC DNA]</scope>
    <source>
        <strain evidence="6">CGMCC 4.5798</strain>
    </source>
</reference>
<keyword evidence="5" id="KW-0808">Transferase</keyword>
<dbReference type="InterPro" id="IPR004358">
    <property type="entry name" value="Sig_transdc_His_kin-like_C"/>
</dbReference>
<dbReference type="PRINTS" id="PR00344">
    <property type="entry name" value="BCTRLSENSOR"/>
</dbReference>
<dbReference type="InterPro" id="IPR036890">
    <property type="entry name" value="HATPase_C_sf"/>
</dbReference>
<evidence type="ECO:0000259" key="4">
    <source>
        <dbReference type="PROSITE" id="PS50109"/>
    </source>
</evidence>
<dbReference type="GO" id="GO:0004673">
    <property type="term" value="F:protein histidine kinase activity"/>
    <property type="evidence" value="ECO:0007669"/>
    <property type="project" value="UniProtKB-EC"/>
</dbReference>
<keyword evidence="3" id="KW-0812">Transmembrane</keyword>
<comment type="catalytic activity">
    <reaction evidence="1">
        <text>ATP + protein L-histidine = ADP + protein N-phospho-L-histidine.</text>
        <dbReference type="EC" id="2.7.13.3"/>
    </reaction>
</comment>
<dbReference type="PANTHER" id="PTHR34220">
    <property type="entry name" value="SENSOR HISTIDINE KINASE YPDA"/>
    <property type="match status" value="1"/>
</dbReference>
<dbReference type="PANTHER" id="PTHR34220:SF9">
    <property type="entry name" value="SIGNAL TRANSDUCTION HISTIDINE KINASE INTERNAL REGION DOMAIN-CONTAINING PROTEIN"/>
    <property type="match status" value="1"/>
</dbReference>
<dbReference type="Pfam" id="PF06580">
    <property type="entry name" value="His_kinase"/>
    <property type="match status" value="1"/>
</dbReference>
<name>A0ABW0RVV1_9BURK</name>
<keyword evidence="3" id="KW-1133">Transmembrane helix</keyword>
<feature type="transmembrane region" description="Helical" evidence="3">
    <location>
        <begin position="88"/>
        <end position="113"/>
    </location>
</feature>
<proteinExistence type="predicted"/>
<dbReference type="Proteomes" id="UP001596086">
    <property type="component" value="Unassembled WGS sequence"/>
</dbReference>
<dbReference type="EMBL" id="JBHSMZ010000001">
    <property type="protein sequence ID" value="MFC5547553.1"/>
    <property type="molecule type" value="Genomic_DNA"/>
</dbReference>
<sequence>MTSLIDTLPPRPALPQRLHRFLRDLRLAAFYSALTGVLITLVEGNPQILASQMVYSTCIGSIAAFIVDGARLAFWDDPSRRKHIWPPFVALIVLAAPVAHYCGIVLGSLLLGVEAPSLASYPNPRQVSMILFSMLCIAAFSLVIVSRERLERIKLERGEALLHAEAVERQALQAQLRLLQAQIEPHMLFNTLANLQGLIAIDPQQASRMLDQLIQYLRATLSVSRMETTTLDHEFAALEAYLGLMAVRMGARLSYRCSLPEALRGARLPTMLLQPLVENAIVHGLEPKIDGGMVRIEAAQRGDSLEIVVCDTGLGLDGDGARAGGGVGLSTTRERLQVLYGERAGVELQPSPPQGTLARLTLPLEFA</sequence>
<dbReference type="InterPro" id="IPR010559">
    <property type="entry name" value="Sig_transdc_His_kin_internal"/>
</dbReference>
<gene>
    <name evidence="5" type="ORF">ACFPO9_03370</name>
</gene>
<dbReference type="Gene3D" id="3.30.565.10">
    <property type="entry name" value="Histidine kinase-like ATPase, C-terminal domain"/>
    <property type="match status" value="1"/>
</dbReference>
<dbReference type="InterPro" id="IPR003594">
    <property type="entry name" value="HATPase_dom"/>
</dbReference>
<feature type="transmembrane region" description="Helical" evidence="3">
    <location>
        <begin position="48"/>
        <end position="67"/>
    </location>
</feature>
<dbReference type="PROSITE" id="PS50109">
    <property type="entry name" value="HIS_KIN"/>
    <property type="match status" value="1"/>
</dbReference>
<evidence type="ECO:0000256" key="2">
    <source>
        <dbReference type="ARBA" id="ARBA00012438"/>
    </source>
</evidence>
<feature type="transmembrane region" description="Helical" evidence="3">
    <location>
        <begin position="125"/>
        <end position="145"/>
    </location>
</feature>
<organism evidence="5 6">
    <name type="scientific">Massilia aerilata</name>
    <dbReference type="NCBI Taxonomy" id="453817"/>
    <lineage>
        <taxon>Bacteria</taxon>
        <taxon>Pseudomonadati</taxon>
        <taxon>Pseudomonadota</taxon>
        <taxon>Betaproteobacteria</taxon>
        <taxon>Burkholderiales</taxon>
        <taxon>Oxalobacteraceae</taxon>
        <taxon>Telluria group</taxon>
        <taxon>Massilia</taxon>
    </lineage>
</organism>
<feature type="domain" description="Histidine kinase" evidence="4">
    <location>
        <begin position="272"/>
        <end position="366"/>
    </location>
</feature>
<dbReference type="RefSeq" id="WP_379767047.1">
    <property type="nucleotide sequence ID" value="NZ_JBHSMZ010000001.1"/>
</dbReference>
<evidence type="ECO:0000313" key="6">
    <source>
        <dbReference type="Proteomes" id="UP001596086"/>
    </source>
</evidence>